<dbReference type="OrthoDB" id="7692185at2759"/>
<dbReference type="OMA" id="GTRYNEH"/>
<keyword evidence="4" id="KW-0378">Hydrolase</keyword>
<sequence>MDSDKKEKSKLKQQECKKRKKDKDDYLPEANEARRCEIPTKKIKVTEEKQAGRANESVKKEEEKKKIIEKERTEPSIVILDLDTTGLINGNNIPDITQIAASKIGSQKTFYRYVSPEQIISNDAKTVSGIDWSNGILTYQGNPVDFVGIKTALNDFLDWLKKFDDVIIVAQFGFGFDFIVMDRALCSCDLKDRFNSIGATFCDSINIIKDKHPGLGSYAQKSLAWHFCGETYDTHNATDDVAMLKKILKNAGISTSDFRRHSVDYTSIPNKC</sequence>
<feature type="region of interest" description="Disordered" evidence="8">
    <location>
        <begin position="1"/>
        <end position="33"/>
    </location>
</feature>
<dbReference type="GO" id="GO:0008296">
    <property type="term" value="F:3'-5'-DNA exonuclease activity"/>
    <property type="evidence" value="ECO:0007669"/>
    <property type="project" value="TreeGrafter"/>
</dbReference>
<keyword evidence="11" id="KW-1185">Reference proteome</keyword>
<dbReference type="GO" id="GO:0003676">
    <property type="term" value="F:nucleic acid binding"/>
    <property type="evidence" value="ECO:0007669"/>
    <property type="project" value="InterPro"/>
</dbReference>
<evidence type="ECO:0000313" key="10">
    <source>
        <dbReference type="EnsemblMetazoa" id="G19683.2:cds"/>
    </source>
</evidence>
<evidence type="ECO:0000259" key="9">
    <source>
        <dbReference type="SMART" id="SM00479"/>
    </source>
</evidence>
<dbReference type="GO" id="GO:0006308">
    <property type="term" value="P:DNA catabolic process"/>
    <property type="evidence" value="ECO:0007669"/>
    <property type="project" value="TreeGrafter"/>
</dbReference>
<evidence type="ECO:0000256" key="3">
    <source>
        <dbReference type="ARBA" id="ARBA00022723"/>
    </source>
</evidence>
<evidence type="ECO:0000256" key="4">
    <source>
        <dbReference type="ARBA" id="ARBA00022801"/>
    </source>
</evidence>
<dbReference type="Gene3D" id="3.30.420.10">
    <property type="entry name" value="Ribonuclease H-like superfamily/Ribonuclease H"/>
    <property type="match status" value="1"/>
</dbReference>
<dbReference type="Pfam" id="PF00929">
    <property type="entry name" value="RNase_T"/>
    <property type="match status" value="1"/>
</dbReference>
<comment type="similarity">
    <text evidence="7">Belongs to the exonuclease superfamily. TREX family.</text>
</comment>
<dbReference type="PANTHER" id="PTHR13058">
    <property type="entry name" value="THREE PRIME REPAIR EXONUCLEASE 1, 2"/>
    <property type="match status" value="1"/>
</dbReference>
<dbReference type="SUPFAM" id="SSF53098">
    <property type="entry name" value="Ribonuclease H-like"/>
    <property type="match status" value="1"/>
</dbReference>
<evidence type="ECO:0000256" key="6">
    <source>
        <dbReference type="ARBA" id="ARBA00022842"/>
    </source>
</evidence>
<dbReference type="InterPro" id="IPR013520">
    <property type="entry name" value="Ribonucl_H"/>
</dbReference>
<keyword evidence="3" id="KW-0479">Metal-binding</keyword>
<keyword evidence="5" id="KW-0269">Exonuclease</keyword>
<evidence type="ECO:0000256" key="8">
    <source>
        <dbReference type="SAM" id="MobiDB-lite"/>
    </source>
</evidence>
<dbReference type="GO" id="GO:0046872">
    <property type="term" value="F:metal ion binding"/>
    <property type="evidence" value="ECO:0007669"/>
    <property type="project" value="UniProtKB-KW"/>
</dbReference>
<dbReference type="InterPro" id="IPR040393">
    <property type="entry name" value="TREX1/2"/>
</dbReference>
<reference evidence="10" key="1">
    <citation type="submission" date="2022-08" db="UniProtKB">
        <authorList>
            <consortium name="EnsemblMetazoa"/>
        </authorList>
    </citation>
    <scope>IDENTIFICATION</scope>
    <source>
        <strain evidence="10">05x7-T-G4-1.051#20</strain>
    </source>
</reference>
<dbReference type="SMART" id="SM00479">
    <property type="entry name" value="EXOIII"/>
    <property type="match status" value="1"/>
</dbReference>
<dbReference type="InterPro" id="IPR012337">
    <property type="entry name" value="RNaseH-like_sf"/>
</dbReference>
<evidence type="ECO:0000256" key="2">
    <source>
        <dbReference type="ARBA" id="ARBA00022722"/>
    </source>
</evidence>
<proteinExistence type="inferred from homology"/>
<dbReference type="Proteomes" id="UP000005408">
    <property type="component" value="Unassembled WGS sequence"/>
</dbReference>
<dbReference type="GO" id="GO:0005737">
    <property type="term" value="C:cytoplasm"/>
    <property type="evidence" value="ECO:0007669"/>
    <property type="project" value="TreeGrafter"/>
</dbReference>
<dbReference type="PANTHER" id="PTHR13058:SF22">
    <property type="entry name" value="EXODEOXYRIBONUCLEASE III"/>
    <property type="match status" value="1"/>
</dbReference>
<dbReference type="InterPro" id="IPR036397">
    <property type="entry name" value="RNaseH_sf"/>
</dbReference>
<organism evidence="10 11">
    <name type="scientific">Magallana gigas</name>
    <name type="common">Pacific oyster</name>
    <name type="synonym">Crassostrea gigas</name>
    <dbReference type="NCBI Taxonomy" id="29159"/>
    <lineage>
        <taxon>Eukaryota</taxon>
        <taxon>Metazoa</taxon>
        <taxon>Spiralia</taxon>
        <taxon>Lophotrochozoa</taxon>
        <taxon>Mollusca</taxon>
        <taxon>Bivalvia</taxon>
        <taxon>Autobranchia</taxon>
        <taxon>Pteriomorphia</taxon>
        <taxon>Ostreida</taxon>
        <taxon>Ostreoidea</taxon>
        <taxon>Ostreidae</taxon>
        <taxon>Magallana</taxon>
    </lineage>
</organism>
<feature type="domain" description="Exonuclease" evidence="9">
    <location>
        <begin position="76"/>
        <end position="257"/>
    </location>
</feature>
<keyword evidence="2" id="KW-0540">Nuclease</keyword>
<dbReference type="EnsemblMetazoa" id="G19683.2">
    <property type="protein sequence ID" value="G19683.2:cds"/>
    <property type="gene ID" value="G19683"/>
</dbReference>
<evidence type="ECO:0000256" key="5">
    <source>
        <dbReference type="ARBA" id="ARBA00022839"/>
    </source>
</evidence>
<evidence type="ECO:0000256" key="1">
    <source>
        <dbReference type="ARBA" id="ARBA00001946"/>
    </source>
</evidence>
<evidence type="ECO:0000256" key="7">
    <source>
        <dbReference type="ARBA" id="ARBA00025769"/>
    </source>
</evidence>
<name>A0A8W8JJ70_MAGGI</name>
<comment type="cofactor">
    <cofactor evidence="1">
        <name>Mg(2+)</name>
        <dbReference type="ChEBI" id="CHEBI:18420"/>
    </cofactor>
</comment>
<dbReference type="CDD" id="cd06127">
    <property type="entry name" value="DEDDh"/>
    <property type="match status" value="1"/>
</dbReference>
<evidence type="ECO:0000313" key="11">
    <source>
        <dbReference type="Proteomes" id="UP000005408"/>
    </source>
</evidence>
<protein>
    <recommendedName>
        <fullName evidence="9">Exonuclease domain-containing protein</fullName>
    </recommendedName>
</protein>
<accession>A0A8W8JJ70</accession>
<keyword evidence="6" id="KW-0460">Magnesium</keyword>
<dbReference type="AlphaFoldDB" id="A0A8W8JJ70"/>